<dbReference type="PATRIC" id="fig|1227498.3.peg.137"/>
<gene>
    <name evidence="2" type="ORF">C492_00754</name>
</gene>
<dbReference type="AlphaFoldDB" id="L9XX47"/>
<organism evidence="2 3">
    <name type="scientific">Natronococcus jeotgali DSM 18795</name>
    <dbReference type="NCBI Taxonomy" id="1227498"/>
    <lineage>
        <taxon>Archaea</taxon>
        <taxon>Methanobacteriati</taxon>
        <taxon>Methanobacteriota</taxon>
        <taxon>Stenosarchaea group</taxon>
        <taxon>Halobacteria</taxon>
        <taxon>Halobacteriales</taxon>
        <taxon>Natrialbaceae</taxon>
        <taxon>Natronococcus</taxon>
    </lineage>
</organism>
<evidence type="ECO:0000259" key="1">
    <source>
        <dbReference type="Pfam" id="PF00557"/>
    </source>
</evidence>
<dbReference type="STRING" id="1227498.C492_00754"/>
<dbReference type="PANTHER" id="PTHR46112:SF2">
    <property type="entry name" value="XAA-PRO AMINOPEPTIDASE P-RELATED"/>
    <property type="match status" value="1"/>
</dbReference>
<proteinExistence type="predicted"/>
<dbReference type="RefSeq" id="WP_008419588.1">
    <property type="nucleotide sequence ID" value="NZ_AOIA01000017.1"/>
</dbReference>
<reference evidence="2 3" key="1">
    <citation type="journal article" date="2014" name="PLoS Genet.">
        <title>Phylogenetically driven sequencing of extremely halophilic archaea reveals strategies for static and dynamic osmo-response.</title>
        <authorList>
            <person name="Becker E.A."/>
            <person name="Seitzer P.M."/>
            <person name="Tritt A."/>
            <person name="Larsen D."/>
            <person name="Krusor M."/>
            <person name="Yao A.I."/>
            <person name="Wu D."/>
            <person name="Madern D."/>
            <person name="Eisen J.A."/>
            <person name="Darling A.E."/>
            <person name="Facciotti M.T."/>
        </authorList>
    </citation>
    <scope>NUCLEOTIDE SEQUENCE [LARGE SCALE GENOMIC DNA]</scope>
    <source>
        <strain evidence="2 3">DSM 18795</strain>
    </source>
</reference>
<dbReference type="Proteomes" id="UP000011531">
    <property type="component" value="Unassembled WGS sequence"/>
</dbReference>
<dbReference type="SUPFAM" id="SSF53092">
    <property type="entry name" value="Creatinase/prolidase N-terminal domain"/>
    <property type="match status" value="1"/>
</dbReference>
<comment type="caution">
    <text evidence="2">The sequence shown here is derived from an EMBL/GenBank/DDBJ whole genome shotgun (WGS) entry which is preliminary data.</text>
</comment>
<dbReference type="PANTHER" id="PTHR46112">
    <property type="entry name" value="AMINOPEPTIDASE"/>
    <property type="match status" value="1"/>
</dbReference>
<dbReference type="OrthoDB" id="202529at2157"/>
<keyword evidence="3" id="KW-1185">Reference proteome</keyword>
<protein>
    <submittedName>
        <fullName evidence="2">Peptidase M24</fullName>
    </submittedName>
</protein>
<evidence type="ECO:0000313" key="2">
    <source>
        <dbReference type="EMBL" id="ELY66409.1"/>
    </source>
</evidence>
<evidence type="ECO:0000313" key="3">
    <source>
        <dbReference type="Proteomes" id="UP000011531"/>
    </source>
</evidence>
<dbReference type="Pfam" id="PF00557">
    <property type="entry name" value="Peptidase_M24"/>
    <property type="match status" value="1"/>
</dbReference>
<dbReference type="Gene3D" id="3.90.230.10">
    <property type="entry name" value="Creatinase/methionine aminopeptidase superfamily"/>
    <property type="match status" value="1"/>
</dbReference>
<feature type="domain" description="Peptidase M24" evidence="1">
    <location>
        <begin position="129"/>
        <end position="326"/>
    </location>
</feature>
<dbReference type="InterPro" id="IPR050659">
    <property type="entry name" value="Peptidase_M24B"/>
</dbReference>
<dbReference type="InterPro" id="IPR029149">
    <property type="entry name" value="Creatin/AminoP/Spt16_N"/>
</dbReference>
<dbReference type="SUPFAM" id="SSF55920">
    <property type="entry name" value="Creatinase/aminopeptidase"/>
    <property type="match status" value="1"/>
</dbReference>
<sequence>MDKRARLERALERRDLDSIWFARPNAFAWLTGGNNVVDREGDAGDAAVGFDGEFRVVTNDIEAERIEVEELPDLEDAAVERYPWYDASLAEAIADRTDGERAAADIDVPGLETVDPTALRQPLTGRDRERYRELGRETARALESVCRELEPDDTEREVATALRVALSARGIETPVVLVGGGERARRYRHYTPTTAELGDYALVSVTAQRRGLHASCTRTVAFDPPAWLEERHRVAARVETTALAATRQAAENGGTAGDVFESIQKAYADAGYDGEWERHHQGGAAGFAGREWIATPGHDAAVRAPMAYAWNPTVQGAKSEDTALVDDDVEVLTTTGEWPTLSATAVGGELELERPAVLGLADS</sequence>
<dbReference type="CDD" id="cd01066">
    <property type="entry name" value="APP_MetAP"/>
    <property type="match status" value="1"/>
</dbReference>
<dbReference type="InterPro" id="IPR036005">
    <property type="entry name" value="Creatinase/aminopeptidase-like"/>
</dbReference>
<accession>L9XX47</accession>
<dbReference type="EMBL" id="AOIA01000017">
    <property type="protein sequence ID" value="ELY66409.1"/>
    <property type="molecule type" value="Genomic_DNA"/>
</dbReference>
<name>L9XX47_9EURY</name>
<dbReference type="InterPro" id="IPR000994">
    <property type="entry name" value="Pept_M24"/>
</dbReference>